<comment type="similarity">
    <text evidence="9">Belongs to the SQRD family.</text>
</comment>
<dbReference type="GO" id="GO:0071949">
    <property type="term" value="F:FAD binding"/>
    <property type="evidence" value="ECO:0007669"/>
    <property type="project" value="TreeGrafter"/>
</dbReference>
<protein>
    <recommendedName>
        <fullName evidence="10">Sulfide:quinone oxidoreductase, mitochondrial</fullName>
    </recommendedName>
</protein>
<comment type="caution">
    <text evidence="12">The sequence shown here is derived from an EMBL/GenBank/DDBJ whole genome shotgun (WGS) entry which is preliminary data.</text>
</comment>
<dbReference type="AlphaFoldDB" id="A0A1E3HHG1"/>
<keyword evidence="4" id="KW-0874">Quinone</keyword>
<dbReference type="Pfam" id="PF07992">
    <property type="entry name" value="Pyr_redox_2"/>
    <property type="match status" value="1"/>
</dbReference>
<keyword evidence="13" id="KW-1185">Reference proteome</keyword>
<dbReference type="RefSeq" id="XP_018991313.1">
    <property type="nucleotide sequence ID" value="XM_019140162.1"/>
</dbReference>
<evidence type="ECO:0000256" key="1">
    <source>
        <dbReference type="ARBA" id="ARBA00001974"/>
    </source>
</evidence>
<evidence type="ECO:0000256" key="4">
    <source>
        <dbReference type="ARBA" id="ARBA00022719"/>
    </source>
</evidence>
<dbReference type="FunFam" id="3.50.50.60:FF:000034">
    <property type="entry name" value="sulfide:quinone oxidoreductase, mitochondrial"/>
    <property type="match status" value="1"/>
</dbReference>
<evidence type="ECO:0000313" key="12">
    <source>
        <dbReference type="EMBL" id="ODN75782.1"/>
    </source>
</evidence>
<evidence type="ECO:0000313" key="13">
    <source>
        <dbReference type="Proteomes" id="UP000094065"/>
    </source>
</evidence>
<dbReference type="Gene3D" id="3.50.50.60">
    <property type="entry name" value="FAD/NAD(P)-binding domain"/>
    <property type="match status" value="2"/>
</dbReference>
<dbReference type="GO" id="GO:0070224">
    <property type="term" value="F:sulfide:quinone oxidoreductase activity"/>
    <property type="evidence" value="ECO:0007669"/>
    <property type="project" value="TreeGrafter"/>
</dbReference>
<evidence type="ECO:0000256" key="9">
    <source>
        <dbReference type="ARBA" id="ARBA00060891"/>
    </source>
</evidence>
<dbReference type="PANTHER" id="PTHR10632:SF2">
    <property type="entry name" value="SULFIDE:QUINONE OXIDOREDUCTASE, MITOCHONDRIAL"/>
    <property type="match status" value="1"/>
</dbReference>
<dbReference type="InterPro" id="IPR015904">
    <property type="entry name" value="Sulphide_quinone_reductase"/>
</dbReference>
<comment type="cofactor">
    <cofactor evidence="1">
        <name>FAD</name>
        <dbReference type="ChEBI" id="CHEBI:57692"/>
    </cofactor>
</comment>
<dbReference type="InterPro" id="IPR036188">
    <property type="entry name" value="FAD/NAD-bd_sf"/>
</dbReference>
<keyword evidence="6" id="KW-0809">Transit peptide</keyword>
<reference evidence="12 13" key="1">
    <citation type="submission" date="2016-06" db="EMBL/GenBank/DDBJ databases">
        <title>Evolution of pathogenesis and genome organization in the Tremellales.</title>
        <authorList>
            <person name="Cuomo C."/>
            <person name="Litvintseva A."/>
            <person name="Heitman J."/>
            <person name="Chen Y."/>
            <person name="Sun S."/>
            <person name="Springer D."/>
            <person name="Dromer F."/>
            <person name="Young S."/>
            <person name="Zeng Q."/>
            <person name="Chapman S."/>
            <person name="Gujja S."/>
            <person name="Saif S."/>
            <person name="Birren B."/>
        </authorList>
    </citation>
    <scope>NUCLEOTIDE SEQUENCE [LARGE SCALE GENOMIC DNA]</scope>
    <source>
        <strain evidence="12 13">CBS 6039</strain>
    </source>
</reference>
<evidence type="ECO:0000256" key="7">
    <source>
        <dbReference type="ARBA" id="ARBA00023002"/>
    </source>
</evidence>
<evidence type="ECO:0000256" key="2">
    <source>
        <dbReference type="ARBA" id="ARBA00004173"/>
    </source>
</evidence>
<sequence>MACFGFFPKKSSLVSRMRMGDASDVFSPSAMSFIPKNVNHLHRLASTAATGSHKVVVIGAGAAGLSAANQIYNAFKAQGRTLADGDVAIVDANKSHDYQPGWTIVGSGLANKEDYRKPVDSLIPKHLAHIPQNAAGFEPGSNQVVLADGSKVTYDFLVVAAGLQINWDNIKGLSSALTDPLKNKVSSIYSYETVDKTWDLIRAHKGKEDGESIFTQPFGVIKCAGAPQKIAYMSDSYWKSNGISPRSTFITGMPTMFAQPEYSVALNAIREKKGIDAIFNTNLVEVRPETKSAVFEVVAGEDKGKKVEKEYGLLHAVPPMGPLNFIKTSPLADAAGWVDVSKDTLQHNKYPNVFSLGDSSSLPTSKTAAAITGQTPVLTHNLVTLMETGKVGDAVYDGYTSCPLFTGRGELLLAEFKYGAQRKETFGQFVDQRIPNRAFYHLTKDIMPRAYFSKMLKGEWYGPRMFFPPTYLPQSS</sequence>
<dbReference type="EMBL" id="AWGJ01000009">
    <property type="protein sequence ID" value="ODN75782.1"/>
    <property type="molecule type" value="Genomic_DNA"/>
</dbReference>
<dbReference type="GeneID" id="30157098"/>
<dbReference type="InterPro" id="IPR023753">
    <property type="entry name" value="FAD/NAD-binding_dom"/>
</dbReference>
<evidence type="ECO:0000259" key="11">
    <source>
        <dbReference type="Pfam" id="PF07992"/>
    </source>
</evidence>
<keyword evidence="5" id="KW-0274">FAD</keyword>
<name>A0A1E3HHG1_9TREE</name>
<dbReference type="OrthoDB" id="5376590at2759"/>
<evidence type="ECO:0000256" key="10">
    <source>
        <dbReference type="ARBA" id="ARBA00070160"/>
    </source>
</evidence>
<organism evidence="12 13">
    <name type="scientific">Cryptococcus amylolentus CBS 6039</name>
    <dbReference type="NCBI Taxonomy" id="1295533"/>
    <lineage>
        <taxon>Eukaryota</taxon>
        <taxon>Fungi</taxon>
        <taxon>Dikarya</taxon>
        <taxon>Basidiomycota</taxon>
        <taxon>Agaricomycotina</taxon>
        <taxon>Tremellomycetes</taxon>
        <taxon>Tremellales</taxon>
        <taxon>Cryptococcaceae</taxon>
        <taxon>Cryptococcus</taxon>
    </lineage>
</organism>
<keyword evidence="8" id="KW-0496">Mitochondrion</keyword>
<dbReference type="GO" id="GO:0048038">
    <property type="term" value="F:quinone binding"/>
    <property type="evidence" value="ECO:0007669"/>
    <property type="project" value="UniProtKB-KW"/>
</dbReference>
<dbReference type="GO" id="GO:0005739">
    <property type="term" value="C:mitochondrion"/>
    <property type="evidence" value="ECO:0007669"/>
    <property type="project" value="UniProtKB-SubCell"/>
</dbReference>
<gene>
    <name evidence="12" type="ORF">L202_05789</name>
</gene>
<evidence type="ECO:0000256" key="5">
    <source>
        <dbReference type="ARBA" id="ARBA00022827"/>
    </source>
</evidence>
<dbReference type="SUPFAM" id="SSF51905">
    <property type="entry name" value="FAD/NAD(P)-binding domain"/>
    <property type="match status" value="2"/>
</dbReference>
<comment type="subcellular location">
    <subcellularLocation>
        <location evidence="2">Mitochondrion</location>
    </subcellularLocation>
</comment>
<keyword evidence="3" id="KW-0285">Flavoprotein</keyword>
<dbReference type="GO" id="GO:0070221">
    <property type="term" value="P:sulfide oxidation, using sulfide:quinone oxidoreductase"/>
    <property type="evidence" value="ECO:0007669"/>
    <property type="project" value="TreeGrafter"/>
</dbReference>
<keyword evidence="7" id="KW-0560">Oxidoreductase</keyword>
<dbReference type="Proteomes" id="UP000094065">
    <property type="component" value="Unassembled WGS sequence"/>
</dbReference>
<proteinExistence type="inferred from homology"/>
<dbReference type="STRING" id="1295533.A0A1E3HHG1"/>
<feature type="domain" description="FAD/NAD(P)-binding" evidence="11">
    <location>
        <begin position="54"/>
        <end position="178"/>
    </location>
</feature>
<evidence type="ECO:0000256" key="6">
    <source>
        <dbReference type="ARBA" id="ARBA00022946"/>
    </source>
</evidence>
<dbReference type="PANTHER" id="PTHR10632">
    <property type="entry name" value="SULFIDE:QUINONE OXIDOREDUCTASE"/>
    <property type="match status" value="1"/>
</dbReference>
<evidence type="ECO:0000256" key="8">
    <source>
        <dbReference type="ARBA" id="ARBA00023128"/>
    </source>
</evidence>
<accession>A0A1E3HHG1</accession>
<evidence type="ECO:0000256" key="3">
    <source>
        <dbReference type="ARBA" id="ARBA00022630"/>
    </source>
</evidence>